<dbReference type="OrthoDB" id="5977668at2759"/>
<keyword evidence="1" id="KW-0812">Transmembrane</keyword>
<dbReference type="Gene3D" id="3.50.50.60">
    <property type="entry name" value="FAD/NAD(P)-binding domain"/>
    <property type="match status" value="2"/>
</dbReference>
<dbReference type="PANTHER" id="PTHR42923:SF42">
    <property type="entry name" value="AMINE OXIDASE DOMAIN-CONTAINING PROTEIN"/>
    <property type="match status" value="1"/>
</dbReference>
<gene>
    <name evidence="3" type="ORF">CPAG_07022</name>
</gene>
<reference evidence="4" key="3">
    <citation type="journal article" date="2010" name="Genome Res.">
        <title>Population genomic sequencing of Coccidioides fungi reveals recent hybridization and transposon control.</title>
        <authorList>
            <person name="Neafsey D.E."/>
            <person name="Barker B.M."/>
            <person name="Sharpton T.J."/>
            <person name="Stajich J.E."/>
            <person name="Park D.J."/>
            <person name="Whiston E."/>
            <person name="Hung C.-Y."/>
            <person name="McMahan C."/>
            <person name="White J."/>
            <person name="Sykes S."/>
            <person name="Heiman D."/>
            <person name="Young S."/>
            <person name="Zeng Q."/>
            <person name="Abouelleil A."/>
            <person name="Aftuck L."/>
            <person name="Bessette D."/>
            <person name="Brown A."/>
            <person name="FitzGerald M."/>
            <person name="Lui A."/>
            <person name="Macdonald J.P."/>
            <person name="Priest M."/>
            <person name="Orbach M.J."/>
            <person name="Galgiani J.N."/>
            <person name="Kirkland T.N."/>
            <person name="Cole G.T."/>
            <person name="Birren B.W."/>
            <person name="Henn M.R."/>
            <person name="Taylor J.W."/>
            <person name="Rounsley S.D."/>
        </authorList>
    </citation>
    <scope>NUCLEOTIDE SEQUENCE [LARGE SCALE GENOMIC DNA]</scope>
    <source>
        <strain evidence="4">RMSCC 3488</strain>
    </source>
</reference>
<dbReference type="InterPro" id="IPR050464">
    <property type="entry name" value="Zeta_carotene_desat/Oxidored"/>
</dbReference>
<keyword evidence="1" id="KW-0472">Membrane</keyword>
<sequence>MGAVKTEDTERKSVAVVGTGMAGLVTAYLLRQDKYNRFDVEVFEAQDQCSLDSASITVSSKDGIRTSRVDQPMRAFDRGFYPNLTAMYDYLGIRYHQELFFFTFARLPKHGSKALGSPMEQPNPYFIHSSNNHRIPPVRPQACGFWMWVSETVYLAFCLVWFTICCSFVPPKESRPSIGGKTKPCESFGQYLRRLWIPAYFIESYLLPGLASISTCTHAEMLDFPAKDVIDYKQRSLNSPHLRVSGGVSEVQKSLCQGLTVQFNCRVTSVTRQQHGSGVRVTWDSPGNTQQPDTVPHQKIFDHVILAVPPNAVGSIFAPLRSEMSHIPTAAVESIVHTDLSATKQQPSNALYEMHLAPSPPNWIHFRSSPYITETIHEDPISSVVVTNFPATPIDPSKIIARTHFTRTLRTPQSRDIVKRIFSPNSRRLNGTPITDGKKLTTHKAGPFQNGDGNVWLVGSWCWDGMVLLEGCVVSAMRVARDLGIEVPWRDY</sequence>
<dbReference type="Proteomes" id="UP000054567">
    <property type="component" value="Unassembled WGS sequence"/>
</dbReference>
<dbReference type="InterPro" id="IPR036188">
    <property type="entry name" value="FAD/NAD-bd_sf"/>
</dbReference>
<protein>
    <recommendedName>
        <fullName evidence="2">Amine oxidase domain-containing protein</fullName>
    </recommendedName>
</protein>
<dbReference type="GO" id="GO:0016491">
    <property type="term" value="F:oxidoreductase activity"/>
    <property type="evidence" value="ECO:0007669"/>
    <property type="project" value="InterPro"/>
</dbReference>
<dbReference type="Gene3D" id="3.90.660.10">
    <property type="match status" value="1"/>
</dbReference>
<accession>A0A0J6FCH5</accession>
<dbReference type="AlphaFoldDB" id="A0A0J6FCH5"/>
<evidence type="ECO:0000313" key="4">
    <source>
        <dbReference type="Proteomes" id="UP000054567"/>
    </source>
</evidence>
<evidence type="ECO:0000256" key="1">
    <source>
        <dbReference type="SAM" id="Phobius"/>
    </source>
</evidence>
<evidence type="ECO:0000313" key="3">
    <source>
        <dbReference type="EMBL" id="KMM70711.1"/>
    </source>
</evidence>
<organism evidence="3 4">
    <name type="scientific">Coccidioides posadasii RMSCC 3488</name>
    <dbReference type="NCBI Taxonomy" id="454284"/>
    <lineage>
        <taxon>Eukaryota</taxon>
        <taxon>Fungi</taxon>
        <taxon>Dikarya</taxon>
        <taxon>Ascomycota</taxon>
        <taxon>Pezizomycotina</taxon>
        <taxon>Eurotiomycetes</taxon>
        <taxon>Eurotiomycetidae</taxon>
        <taxon>Onygenales</taxon>
        <taxon>Onygenaceae</taxon>
        <taxon>Coccidioides</taxon>
    </lineage>
</organism>
<reference evidence="3 4" key="1">
    <citation type="submission" date="2007-06" db="EMBL/GenBank/DDBJ databases">
        <title>The Genome Sequence of Coccidioides posadasii RMSCC_3488.</title>
        <authorList>
            <consortium name="Coccidioides Genome Resources Consortium"/>
            <consortium name="The Broad Institute Genome Sequencing Platform"/>
            <person name="Henn M.R."/>
            <person name="Sykes S."/>
            <person name="Young S."/>
            <person name="Jaffe D."/>
            <person name="Berlin A."/>
            <person name="Alvarez P."/>
            <person name="Butler J."/>
            <person name="Gnerre S."/>
            <person name="Grabherr M."/>
            <person name="Mauceli E."/>
            <person name="Brockman W."/>
            <person name="Kodira C."/>
            <person name="Alvarado L."/>
            <person name="Zeng Q."/>
            <person name="Crawford M."/>
            <person name="Antoine C."/>
            <person name="Devon K."/>
            <person name="Galgiani J."/>
            <person name="Orsborn K."/>
            <person name="Lewis M.L."/>
            <person name="Nusbaum C."/>
            <person name="Galagan J."/>
            <person name="Birren B."/>
        </authorList>
    </citation>
    <scope>NUCLEOTIDE SEQUENCE [LARGE SCALE GENOMIC DNA]</scope>
    <source>
        <strain evidence="3 4">RMSCC 3488</strain>
    </source>
</reference>
<name>A0A0J6FCH5_COCPO</name>
<dbReference type="VEuPathDB" id="FungiDB:CPAG_07022"/>
<feature type="domain" description="Amine oxidase" evidence="2">
    <location>
        <begin position="240"/>
        <end position="323"/>
    </location>
</feature>
<dbReference type="SUPFAM" id="SSF51905">
    <property type="entry name" value="FAD/NAD(P)-binding domain"/>
    <property type="match status" value="1"/>
</dbReference>
<dbReference type="InterPro" id="IPR002937">
    <property type="entry name" value="Amino_oxidase"/>
</dbReference>
<dbReference type="Pfam" id="PF13450">
    <property type="entry name" value="NAD_binding_8"/>
    <property type="match status" value="1"/>
</dbReference>
<reference evidence="4" key="2">
    <citation type="journal article" date="2009" name="Genome Res.">
        <title>Comparative genomic analyses of the human fungal pathogens Coccidioides and their relatives.</title>
        <authorList>
            <person name="Sharpton T.J."/>
            <person name="Stajich J.E."/>
            <person name="Rounsley S.D."/>
            <person name="Gardner M.J."/>
            <person name="Wortman J.R."/>
            <person name="Jordar V.S."/>
            <person name="Maiti R."/>
            <person name="Kodira C.D."/>
            <person name="Neafsey D.E."/>
            <person name="Zeng Q."/>
            <person name="Hung C.-Y."/>
            <person name="McMahan C."/>
            <person name="Muszewska A."/>
            <person name="Grynberg M."/>
            <person name="Mandel M.A."/>
            <person name="Kellner E.M."/>
            <person name="Barker B.M."/>
            <person name="Galgiani J.N."/>
            <person name="Orbach M.J."/>
            <person name="Kirkland T.N."/>
            <person name="Cole G.T."/>
            <person name="Henn M.R."/>
            <person name="Birren B.W."/>
            <person name="Taylor J.W."/>
        </authorList>
    </citation>
    <scope>NUCLEOTIDE SEQUENCE [LARGE SCALE GENOMIC DNA]</scope>
    <source>
        <strain evidence="4">RMSCC 3488</strain>
    </source>
</reference>
<dbReference type="EMBL" id="DS268112">
    <property type="protein sequence ID" value="KMM70711.1"/>
    <property type="molecule type" value="Genomic_DNA"/>
</dbReference>
<dbReference type="Pfam" id="PF01593">
    <property type="entry name" value="Amino_oxidase"/>
    <property type="match status" value="1"/>
</dbReference>
<evidence type="ECO:0000259" key="2">
    <source>
        <dbReference type="Pfam" id="PF01593"/>
    </source>
</evidence>
<keyword evidence="1" id="KW-1133">Transmembrane helix</keyword>
<dbReference type="PANTHER" id="PTHR42923">
    <property type="entry name" value="PROTOPORPHYRINOGEN OXIDASE"/>
    <property type="match status" value="1"/>
</dbReference>
<proteinExistence type="predicted"/>
<feature type="transmembrane region" description="Helical" evidence="1">
    <location>
        <begin position="12"/>
        <end position="30"/>
    </location>
</feature>